<feature type="region of interest" description="Disordered" evidence="1">
    <location>
        <begin position="657"/>
        <end position="706"/>
    </location>
</feature>
<dbReference type="PANTHER" id="PTHR34239:SF2">
    <property type="entry name" value="TRANSPOSABLE ELEMENT P TRANSPOSASE_THAP9 CONSERVED DOMAIN-CONTAINING PROTEIN"/>
    <property type="match status" value="1"/>
</dbReference>
<feature type="compositionally biased region" description="Polar residues" evidence="1">
    <location>
        <begin position="694"/>
        <end position="706"/>
    </location>
</feature>
<dbReference type="InParanoid" id="A7T249"/>
<feature type="compositionally biased region" description="Basic and acidic residues" evidence="1">
    <location>
        <begin position="406"/>
        <end position="422"/>
    </location>
</feature>
<evidence type="ECO:0000313" key="2">
    <source>
        <dbReference type="EMBL" id="EDO29965.1"/>
    </source>
</evidence>
<dbReference type="PANTHER" id="PTHR34239">
    <property type="entry name" value="APPLE DOMAIN-CONTAINING PROTEIN"/>
    <property type="match status" value="1"/>
</dbReference>
<name>A7T249_NEMVE</name>
<organism evidence="2 3">
    <name type="scientific">Nematostella vectensis</name>
    <name type="common">Starlet sea anemone</name>
    <dbReference type="NCBI Taxonomy" id="45351"/>
    <lineage>
        <taxon>Eukaryota</taxon>
        <taxon>Metazoa</taxon>
        <taxon>Cnidaria</taxon>
        <taxon>Anthozoa</taxon>
        <taxon>Hexacorallia</taxon>
        <taxon>Actiniaria</taxon>
        <taxon>Edwardsiidae</taxon>
        <taxon>Nematostella</taxon>
    </lineage>
</organism>
<dbReference type="Proteomes" id="UP000001593">
    <property type="component" value="Unassembled WGS sequence"/>
</dbReference>
<feature type="compositionally biased region" description="Basic and acidic residues" evidence="1">
    <location>
        <begin position="333"/>
        <end position="346"/>
    </location>
</feature>
<keyword evidence="3" id="KW-1185">Reference proteome</keyword>
<dbReference type="AlphaFoldDB" id="A7T249"/>
<evidence type="ECO:0000313" key="3">
    <source>
        <dbReference type="Proteomes" id="UP000001593"/>
    </source>
</evidence>
<dbReference type="HOGENOM" id="CLU_390944_0_0_1"/>
<gene>
    <name evidence="2" type="ORF">NEMVEDRAFT_v1g221204</name>
</gene>
<feature type="region of interest" description="Disordered" evidence="1">
    <location>
        <begin position="289"/>
        <end position="382"/>
    </location>
</feature>
<feature type="compositionally biased region" description="Basic residues" evidence="1">
    <location>
        <begin position="308"/>
        <end position="318"/>
    </location>
</feature>
<dbReference type="InterPro" id="IPR012340">
    <property type="entry name" value="NA-bd_OB-fold"/>
</dbReference>
<dbReference type="Gene3D" id="2.40.50.140">
    <property type="entry name" value="Nucleic acid-binding proteins"/>
    <property type="match status" value="1"/>
</dbReference>
<feature type="compositionally biased region" description="Polar residues" evidence="1">
    <location>
        <begin position="660"/>
        <end position="671"/>
    </location>
</feature>
<feature type="region of interest" description="Disordered" evidence="1">
    <location>
        <begin position="402"/>
        <end position="468"/>
    </location>
</feature>
<accession>A7T249</accession>
<protein>
    <submittedName>
        <fullName evidence="2">Uncharacterized protein</fullName>
    </submittedName>
</protein>
<proteinExistence type="predicted"/>
<evidence type="ECO:0000256" key="1">
    <source>
        <dbReference type="SAM" id="MobiDB-lite"/>
    </source>
</evidence>
<sequence length="706" mass="80636">MPKYKVDAYFEDQTENINIVLWEDAINKVNVGKTYHFKNLRVRIFDDAKFLNTNEFTIIELIEDMPGVNFNTPKIQFFLKMQRFSSLQHLMMAWDVNHSNDSLNEIDIANLRKKLFDSGLMKMIVDKANQANHPLRSPKSIQPPGKTFAVVACFCMLLQMRTERHTRGRGQRKSAPPTTAVVASSTLHKLIEASITKTVPTILANMLINGGFVAQPTFLPHAKIPTDTEGSITRPGTRGDRFFGTEEEIELSEGLLGLRKIAFTEPLSKERWKDLSERIQPLRPNMEAGMKQKTKKVLASPHTETRELKHRAFWRRRRQPEDSTHLFTMAKDPPADKNIRRQSRPEDEPDDLNLDSEHEEQSKMAAMPPEDEISPHSITPTDVKSLTEDIYCLTKRLNNDVQPSMKAKEGKRNGDSRSEIPAKKAKSGKKLHEPSSSRSSSDESSSDEEDTRESLLKKCSAAPSDDEDDFVKQLAKEYESEDLIGDDLQNKQLARLLEKMLRNRLPDKRLKEKLDKQDRPENCPAAKATRVNPGIWRKLREHTKKRDLQFYKLQHALVKGIMPLTRLTDMCMSAKGSLDAASVQQIKQFGLEALSLITHANYELNMQRRLLMKPDIGREYAALCSPQVPFTDMLFGDDLQKHLKDIGDVNKIGAKLQSKKGPQSFRSSQVNNHRRSSKNWNSQNYKSWKRGEPTQKSSIQGKRPSQ</sequence>
<dbReference type="EMBL" id="DS470202">
    <property type="protein sequence ID" value="EDO29965.1"/>
    <property type="molecule type" value="Genomic_DNA"/>
</dbReference>
<reference evidence="2 3" key="1">
    <citation type="journal article" date="2007" name="Science">
        <title>Sea anemone genome reveals ancestral eumetazoan gene repertoire and genomic organization.</title>
        <authorList>
            <person name="Putnam N.H."/>
            <person name="Srivastava M."/>
            <person name="Hellsten U."/>
            <person name="Dirks B."/>
            <person name="Chapman J."/>
            <person name="Salamov A."/>
            <person name="Terry A."/>
            <person name="Shapiro H."/>
            <person name="Lindquist E."/>
            <person name="Kapitonov V.V."/>
            <person name="Jurka J."/>
            <person name="Genikhovich G."/>
            <person name="Grigoriev I.V."/>
            <person name="Lucas S.M."/>
            <person name="Steele R.E."/>
            <person name="Finnerty J.R."/>
            <person name="Technau U."/>
            <person name="Martindale M.Q."/>
            <person name="Rokhsar D.S."/>
        </authorList>
    </citation>
    <scope>NUCLEOTIDE SEQUENCE [LARGE SCALE GENOMIC DNA]</scope>
    <source>
        <strain evidence="3">CH2 X CH6</strain>
    </source>
</reference>
<dbReference type="SUPFAM" id="SSF50249">
    <property type="entry name" value="Nucleic acid-binding proteins"/>
    <property type="match status" value="1"/>
</dbReference>